<evidence type="ECO:0000313" key="3">
    <source>
        <dbReference type="EMBL" id="CAL5089702.1"/>
    </source>
</evidence>
<dbReference type="SUPFAM" id="SSF81383">
    <property type="entry name" value="F-box domain"/>
    <property type="match status" value="1"/>
</dbReference>
<organism evidence="3 4">
    <name type="scientific">Urochloa decumbens</name>
    <dbReference type="NCBI Taxonomy" id="240449"/>
    <lineage>
        <taxon>Eukaryota</taxon>
        <taxon>Viridiplantae</taxon>
        <taxon>Streptophyta</taxon>
        <taxon>Embryophyta</taxon>
        <taxon>Tracheophyta</taxon>
        <taxon>Spermatophyta</taxon>
        <taxon>Magnoliopsida</taxon>
        <taxon>Liliopsida</taxon>
        <taxon>Poales</taxon>
        <taxon>Poaceae</taxon>
        <taxon>PACMAD clade</taxon>
        <taxon>Panicoideae</taxon>
        <taxon>Panicodae</taxon>
        <taxon>Paniceae</taxon>
        <taxon>Melinidinae</taxon>
        <taxon>Urochloa</taxon>
    </lineage>
</organism>
<dbReference type="InterPro" id="IPR001810">
    <property type="entry name" value="F-box_dom"/>
</dbReference>
<evidence type="ECO:0000313" key="4">
    <source>
        <dbReference type="Proteomes" id="UP001497457"/>
    </source>
</evidence>
<feature type="domain" description="F-box" evidence="2">
    <location>
        <begin position="35"/>
        <end position="80"/>
    </location>
</feature>
<reference evidence="3 4" key="2">
    <citation type="submission" date="2024-10" db="EMBL/GenBank/DDBJ databases">
        <authorList>
            <person name="Ryan C."/>
        </authorList>
    </citation>
    <scope>NUCLEOTIDE SEQUENCE [LARGE SCALE GENOMIC DNA]</scope>
</reference>
<dbReference type="SUPFAM" id="SSF50965">
    <property type="entry name" value="Galactose oxidase, central domain"/>
    <property type="match status" value="1"/>
</dbReference>
<proteinExistence type="predicted"/>
<dbReference type="InterPro" id="IPR011043">
    <property type="entry name" value="Gal_Oxase/kelch_b-propeller"/>
</dbReference>
<protein>
    <recommendedName>
        <fullName evidence="2">F-box domain-containing protein</fullName>
    </recommendedName>
</protein>
<name>A0ABC9G8J1_9POAL</name>
<dbReference type="InterPro" id="IPR013187">
    <property type="entry name" value="F-box-assoc_dom_typ3"/>
</dbReference>
<dbReference type="CDD" id="cd22157">
    <property type="entry name" value="F-box_AtFBW1-like"/>
    <property type="match status" value="1"/>
</dbReference>
<dbReference type="PANTHER" id="PTHR31111:SF133">
    <property type="entry name" value="OS07G0196600 PROTEIN"/>
    <property type="match status" value="1"/>
</dbReference>
<dbReference type="InterPro" id="IPR036047">
    <property type="entry name" value="F-box-like_dom_sf"/>
</dbReference>
<dbReference type="PROSITE" id="PS50181">
    <property type="entry name" value="FBOX"/>
    <property type="match status" value="1"/>
</dbReference>
<evidence type="ECO:0000259" key="2">
    <source>
        <dbReference type="PROSITE" id="PS50181"/>
    </source>
</evidence>
<dbReference type="InterPro" id="IPR017451">
    <property type="entry name" value="F-box-assoc_interact_dom"/>
</dbReference>
<keyword evidence="4" id="KW-1185">Reference proteome</keyword>
<dbReference type="AlphaFoldDB" id="A0ABC9G8J1"/>
<reference evidence="4" key="1">
    <citation type="submission" date="2024-06" db="EMBL/GenBank/DDBJ databases">
        <authorList>
            <person name="Ryan C."/>
        </authorList>
    </citation>
    <scope>NUCLEOTIDE SEQUENCE [LARGE SCALE GENOMIC DNA]</scope>
</reference>
<accession>A0ABC9G8J1</accession>
<dbReference type="Gene3D" id="1.20.1280.50">
    <property type="match status" value="1"/>
</dbReference>
<evidence type="ECO:0000256" key="1">
    <source>
        <dbReference type="SAM" id="MobiDB-lite"/>
    </source>
</evidence>
<dbReference type="NCBIfam" id="TIGR01640">
    <property type="entry name" value="F_box_assoc_1"/>
    <property type="match status" value="1"/>
</dbReference>
<dbReference type="PANTHER" id="PTHR31111">
    <property type="entry name" value="BNAA05G37150D PROTEIN-RELATED"/>
    <property type="match status" value="1"/>
</dbReference>
<dbReference type="SMART" id="SM00256">
    <property type="entry name" value="FBOX"/>
    <property type="match status" value="1"/>
</dbReference>
<sequence>MPADPYAWLMSSPGPSSPPPTRSTRRRAPSAAAASNAGGPLPADVLFDVLLRLPAKELCRLRAVCRAWRSLTADPLFAGAHAARHRGPCPSLLAKFRDDEARIHVVDLRGGVLKRMACPGDGHELLCTRLDLACVASKDNSCRVLNPATGAAYALPESPAPEHAGRENSRDPYTFFASGRVAATGECKVLRVFNRTEFDAFDQQQLFEVFTINGGAGGAQWRARESHYLFLEAHNAAVVGGVVYFLTDCAYDLMLFFGVNTGVHPDCIASFDLETEEWRRDIQGPISSSLSMDDANATEEYRSIWHKLTLSELKGSLVLAYHRRHQSLDLWFLTDFENGLWAKEYSIRTEAAIPADEYFVKPLLVSDDGRLVILLASTGILLIYDPSTNTFTEVEMGRLDAVGIYTGNLLTLQGGDMV</sequence>
<dbReference type="Pfam" id="PF08268">
    <property type="entry name" value="FBA_3"/>
    <property type="match status" value="1"/>
</dbReference>
<dbReference type="Pfam" id="PF12937">
    <property type="entry name" value="F-box-like"/>
    <property type="match status" value="1"/>
</dbReference>
<feature type="region of interest" description="Disordered" evidence="1">
    <location>
        <begin position="1"/>
        <end position="37"/>
    </location>
</feature>
<dbReference type="Proteomes" id="UP001497457">
    <property type="component" value="Chromosome 8b"/>
</dbReference>
<dbReference type="EMBL" id="OZ075118">
    <property type="protein sequence ID" value="CAL5089702.1"/>
    <property type="molecule type" value="Genomic_DNA"/>
</dbReference>
<gene>
    <name evidence="3" type="ORF">URODEC1_LOCUS113495</name>
</gene>